<dbReference type="Proteomes" id="UP001430614">
    <property type="component" value="Unassembled WGS sequence"/>
</dbReference>
<dbReference type="EMBL" id="JAJITC010000013">
    <property type="protein sequence ID" value="MCC8404634.1"/>
    <property type="molecule type" value="Genomic_DNA"/>
</dbReference>
<gene>
    <name evidence="1" type="ORF">LJ655_22590</name>
</gene>
<protein>
    <submittedName>
        <fullName evidence="1">Nuclear transport factor 2 family protein</fullName>
    </submittedName>
</protein>
<accession>A0ABS8KIP1</accession>
<evidence type="ECO:0000313" key="1">
    <source>
        <dbReference type="EMBL" id="MCC8404634.1"/>
    </source>
</evidence>
<dbReference type="RefSeq" id="WP_230563448.1">
    <property type="nucleotide sequence ID" value="NZ_JAJITC010000013.1"/>
</dbReference>
<proteinExistence type="predicted"/>
<dbReference type="Pfam" id="PF12893">
    <property type="entry name" value="Lumazine_bd_2"/>
    <property type="match status" value="1"/>
</dbReference>
<name>A0ABS8KIP1_9BURK</name>
<evidence type="ECO:0000313" key="2">
    <source>
        <dbReference type="Proteomes" id="UP001430614"/>
    </source>
</evidence>
<organism evidence="1 2">
    <name type="scientific">Paraburkholderia translucens</name>
    <dbReference type="NCBI Taxonomy" id="2886945"/>
    <lineage>
        <taxon>Bacteria</taxon>
        <taxon>Pseudomonadati</taxon>
        <taxon>Pseudomonadota</taxon>
        <taxon>Betaproteobacteria</taxon>
        <taxon>Burkholderiales</taxon>
        <taxon>Burkholderiaceae</taxon>
        <taxon>Paraburkholderia</taxon>
    </lineage>
</organism>
<dbReference type="InterPro" id="IPR032710">
    <property type="entry name" value="NTF2-like_dom_sf"/>
</dbReference>
<keyword evidence="2" id="KW-1185">Reference proteome</keyword>
<dbReference type="Gene3D" id="3.10.450.50">
    <property type="match status" value="1"/>
</dbReference>
<dbReference type="SUPFAM" id="SSF54427">
    <property type="entry name" value="NTF2-like"/>
    <property type="match status" value="1"/>
</dbReference>
<reference evidence="1 2" key="1">
    <citation type="submission" date="2021-11" db="EMBL/GenBank/DDBJ databases">
        <authorList>
            <person name="Oh E.-T."/>
            <person name="Kim S.-B."/>
        </authorList>
    </citation>
    <scope>NUCLEOTIDE SEQUENCE [LARGE SCALE GENOMIC DNA]</scope>
    <source>
        <strain evidence="1 2">MMS20-SJTN17</strain>
    </source>
</reference>
<dbReference type="InterPro" id="IPR039437">
    <property type="entry name" value="FrzH/put_lumazine-bd"/>
</dbReference>
<sequence length="122" mass="13682">MSQYDEILSLTDRYFQGVYHGNVELLTSLFDSSAQVYGVVSGEPYHKTAADYINGVGKRQSPASLGEPYRMRTLAVDVLGPIANVRLHSPMLGFDYYLYLTFAQRADGWKIVNKTFTHNPAV</sequence>
<comment type="caution">
    <text evidence="1">The sequence shown here is derived from an EMBL/GenBank/DDBJ whole genome shotgun (WGS) entry which is preliminary data.</text>
</comment>